<dbReference type="SMART" id="SM00895">
    <property type="entry name" value="FCD"/>
    <property type="match status" value="1"/>
</dbReference>
<feature type="domain" description="HTH gntR-type" evidence="4">
    <location>
        <begin position="21"/>
        <end position="88"/>
    </location>
</feature>
<dbReference type="PROSITE" id="PS50949">
    <property type="entry name" value="HTH_GNTR"/>
    <property type="match status" value="1"/>
</dbReference>
<proteinExistence type="predicted"/>
<protein>
    <submittedName>
        <fullName evidence="5">GntR family transcriptional regulator</fullName>
    </submittedName>
</protein>
<dbReference type="Pfam" id="PF07729">
    <property type="entry name" value="FCD"/>
    <property type="match status" value="1"/>
</dbReference>
<dbReference type="SMART" id="SM00345">
    <property type="entry name" value="HTH_GNTR"/>
    <property type="match status" value="1"/>
</dbReference>
<evidence type="ECO:0000256" key="2">
    <source>
        <dbReference type="ARBA" id="ARBA00023125"/>
    </source>
</evidence>
<dbReference type="PANTHER" id="PTHR43537:SF49">
    <property type="entry name" value="TRANSCRIPTIONAL REGULATORY PROTEIN"/>
    <property type="match status" value="1"/>
</dbReference>
<sequence length="250" mass="27227">MAMTGEPDTAELSDAVPAGRPGIGDKLYDALTSAIVTGEIAPGEKLSEPVIARRYGVSRAPVREAIRRLQERGLVSYVTNQGARVAQPSADEFLALLDVREATEGMAARLAAESMSDAEIAALEALVQGHRGEIERNPTGAYLQDEPEADFHRRIAKGSGNPILAELLCEQFYPRLRLCRRLHSTVPGRGREAWHEHIRITEAISHRDGELAEILMRRHIRAARTALQAALASAESARPMARRRGGRSAG</sequence>
<evidence type="ECO:0000259" key="4">
    <source>
        <dbReference type="PROSITE" id="PS50949"/>
    </source>
</evidence>
<dbReference type="PRINTS" id="PR00035">
    <property type="entry name" value="HTHGNTR"/>
</dbReference>
<name>A0ABW0H6Z8_9HYPH</name>
<dbReference type="SUPFAM" id="SSF46785">
    <property type="entry name" value="Winged helix' DNA-binding domain"/>
    <property type="match status" value="1"/>
</dbReference>
<dbReference type="InterPro" id="IPR036390">
    <property type="entry name" value="WH_DNA-bd_sf"/>
</dbReference>
<evidence type="ECO:0000313" key="6">
    <source>
        <dbReference type="Proteomes" id="UP001596104"/>
    </source>
</evidence>
<dbReference type="Gene3D" id="1.20.120.530">
    <property type="entry name" value="GntR ligand-binding domain-like"/>
    <property type="match status" value="1"/>
</dbReference>
<reference evidence="6" key="1">
    <citation type="journal article" date="2019" name="Int. J. Syst. Evol. Microbiol.">
        <title>The Global Catalogue of Microorganisms (GCM) 10K type strain sequencing project: providing services to taxonomists for standard genome sequencing and annotation.</title>
        <authorList>
            <consortium name="The Broad Institute Genomics Platform"/>
            <consortium name="The Broad Institute Genome Sequencing Center for Infectious Disease"/>
            <person name="Wu L."/>
            <person name="Ma J."/>
        </authorList>
    </citation>
    <scope>NUCLEOTIDE SEQUENCE [LARGE SCALE GENOMIC DNA]</scope>
    <source>
        <strain evidence="6">CGMCC 1.16326</strain>
    </source>
</reference>
<dbReference type="SMART" id="SM00529">
    <property type="entry name" value="HTH_DTXR"/>
    <property type="match status" value="1"/>
</dbReference>
<dbReference type="RefSeq" id="WP_377005685.1">
    <property type="nucleotide sequence ID" value="NZ_JBHSLV010000001.1"/>
</dbReference>
<keyword evidence="3" id="KW-0804">Transcription</keyword>
<organism evidence="5 6">
    <name type="scientific">Bosea vestrisii</name>
    <dbReference type="NCBI Taxonomy" id="151416"/>
    <lineage>
        <taxon>Bacteria</taxon>
        <taxon>Pseudomonadati</taxon>
        <taxon>Pseudomonadota</taxon>
        <taxon>Alphaproteobacteria</taxon>
        <taxon>Hyphomicrobiales</taxon>
        <taxon>Boseaceae</taxon>
        <taxon>Bosea</taxon>
    </lineage>
</organism>
<dbReference type="Gene3D" id="1.10.10.10">
    <property type="entry name" value="Winged helix-like DNA-binding domain superfamily/Winged helix DNA-binding domain"/>
    <property type="match status" value="1"/>
</dbReference>
<dbReference type="InterPro" id="IPR036388">
    <property type="entry name" value="WH-like_DNA-bd_sf"/>
</dbReference>
<comment type="caution">
    <text evidence="5">The sequence shown here is derived from an EMBL/GenBank/DDBJ whole genome shotgun (WGS) entry which is preliminary data.</text>
</comment>
<keyword evidence="2" id="KW-0238">DNA-binding</keyword>
<dbReference type="InterPro" id="IPR022689">
    <property type="entry name" value="Iron_dep_repressor"/>
</dbReference>
<dbReference type="Pfam" id="PF00392">
    <property type="entry name" value="GntR"/>
    <property type="match status" value="1"/>
</dbReference>
<gene>
    <name evidence="5" type="ORF">ACFPPC_00105</name>
</gene>
<dbReference type="SUPFAM" id="SSF48008">
    <property type="entry name" value="GntR ligand-binding domain-like"/>
    <property type="match status" value="1"/>
</dbReference>
<dbReference type="Proteomes" id="UP001596104">
    <property type="component" value="Unassembled WGS sequence"/>
</dbReference>
<evidence type="ECO:0000256" key="3">
    <source>
        <dbReference type="ARBA" id="ARBA00023163"/>
    </source>
</evidence>
<dbReference type="InterPro" id="IPR000524">
    <property type="entry name" value="Tscrpt_reg_HTH_GntR"/>
</dbReference>
<dbReference type="InterPro" id="IPR011711">
    <property type="entry name" value="GntR_C"/>
</dbReference>
<dbReference type="InterPro" id="IPR008920">
    <property type="entry name" value="TF_FadR/GntR_C"/>
</dbReference>
<keyword evidence="6" id="KW-1185">Reference proteome</keyword>
<dbReference type="EMBL" id="JBHSLV010000001">
    <property type="protein sequence ID" value="MFC5391039.1"/>
    <property type="molecule type" value="Genomic_DNA"/>
</dbReference>
<dbReference type="PANTHER" id="PTHR43537">
    <property type="entry name" value="TRANSCRIPTIONAL REGULATOR, GNTR FAMILY"/>
    <property type="match status" value="1"/>
</dbReference>
<evidence type="ECO:0000256" key="1">
    <source>
        <dbReference type="ARBA" id="ARBA00023015"/>
    </source>
</evidence>
<dbReference type="CDD" id="cd07377">
    <property type="entry name" value="WHTH_GntR"/>
    <property type="match status" value="1"/>
</dbReference>
<evidence type="ECO:0000313" key="5">
    <source>
        <dbReference type="EMBL" id="MFC5391039.1"/>
    </source>
</evidence>
<keyword evidence="1" id="KW-0805">Transcription regulation</keyword>
<accession>A0ABW0H6Z8</accession>